<dbReference type="InterPro" id="IPR007487">
    <property type="entry name" value="ABC_transpt-TYRBP-like"/>
</dbReference>
<keyword evidence="1" id="KW-0732">Signal</keyword>
<dbReference type="PANTHER" id="PTHR35271:SF1">
    <property type="entry name" value="ABC TRANSPORTER, SUBSTRATE-BINDING LIPOPROTEIN"/>
    <property type="match status" value="1"/>
</dbReference>
<accession>A0A8G2F6H0</accession>
<dbReference type="PANTHER" id="PTHR35271">
    <property type="entry name" value="ABC TRANSPORTER, SUBSTRATE-BINDING LIPOPROTEIN-RELATED"/>
    <property type="match status" value="1"/>
</dbReference>
<gene>
    <name evidence="2" type="ORF">SAMN05421830_108116</name>
</gene>
<dbReference type="Proteomes" id="UP000199581">
    <property type="component" value="Unassembled WGS sequence"/>
</dbReference>
<evidence type="ECO:0000313" key="3">
    <source>
        <dbReference type="Proteomes" id="UP000199581"/>
    </source>
</evidence>
<reference evidence="2 3" key="1">
    <citation type="submission" date="2016-10" db="EMBL/GenBank/DDBJ databases">
        <authorList>
            <person name="Varghese N."/>
            <person name="Submissions S."/>
        </authorList>
    </citation>
    <scope>NUCLEOTIDE SEQUENCE [LARGE SCALE GENOMIC DNA]</scope>
    <source>
        <strain evidence="2 3">DSM 1741</strain>
    </source>
</reference>
<dbReference type="RefSeq" id="WP_092192881.1">
    <property type="nucleotide sequence ID" value="NZ_FOTO01000008.1"/>
</dbReference>
<dbReference type="Pfam" id="PF04392">
    <property type="entry name" value="ABC_sub_bind"/>
    <property type="match status" value="1"/>
</dbReference>
<dbReference type="AlphaFoldDB" id="A0A8G2F6H0"/>
<keyword evidence="3" id="KW-1185">Reference proteome</keyword>
<comment type="caution">
    <text evidence="2">The sequence shown here is derived from an EMBL/GenBank/DDBJ whole genome shotgun (WGS) entry which is preliminary data.</text>
</comment>
<name>A0A8G2F6H0_DESNO</name>
<organism evidence="2 3">
    <name type="scientific">Desulfomicrobium norvegicum (strain DSM 1741 / NCIMB 8310)</name>
    <name type="common">Desulfovibrio baculatus (strain Norway 4)</name>
    <name type="synonym">Desulfovibrio desulfuricans (strain Norway 4)</name>
    <dbReference type="NCBI Taxonomy" id="52561"/>
    <lineage>
        <taxon>Bacteria</taxon>
        <taxon>Pseudomonadati</taxon>
        <taxon>Thermodesulfobacteriota</taxon>
        <taxon>Desulfovibrionia</taxon>
        <taxon>Desulfovibrionales</taxon>
        <taxon>Desulfomicrobiaceae</taxon>
        <taxon>Desulfomicrobium</taxon>
    </lineage>
</organism>
<dbReference type="EMBL" id="FOTO01000008">
    <property type="protein sequence ID" value="SFL88563.1"/>
    <property type="molecule type" value="Genomic_DNA"/>
</dbReference>
<feature type="chain" id="PRO_5034179660" evidence="1">
    <location>
        <begin position="20"/>
        <end position="327"/>
    </location>
</feature>
<evidence type="ECO:0000256" key="1">
    <source>
        <dbReference type="SAM" id="SignalP"/>
    </source>
</evidence>
<feature type="signal peptide" evidence="1">
    <location>
        <begin position="1"/>
        <end position="19"/>
    </location>
</feature>
<protein>
    <submittedName>
        <fullName evidence="2">ABC-type uncharacterized transport system, substrate-binding protein</fullName>
    </submittedName>
</protein>
<proteinExistence type="predicted"/>
<dbReference type="OrthoDB" id="5644906at2"/>
<dbReference type="Gene3D" id="3.40.50.2300">
    <property type="match status" value="2"/>
</dbReference>
<evidence type="ECO:0000313" key="2">
    <source>
        <dbReference type="EMBL" id="SFL88563.1"/>
    </source>
</evidence>
<sequence length="327" mass="36448">MLKLFLTMLIMCTATSDAAATLTISIVHSYHKEYAWEQSLTSGLLDTLPQNATLDHFYLNTKRLPKTQHEERAKEALRHLTSSRPDLIILCDDNAAKYLGPHLKNKSIPVVYLGLNRNPRDYGLFPANNMTGILERPLLKRSLHSMCRLVNTEDTKVLILFDSDSTSDAVLHEAFKGEKSFNLGKVRVELKQFELLEDWQNALLNAKSEGFDTVYIGLYHTLRNGMGEHVPDEKVIAWASANAPVPIFAFWDFAVGEGKTIGGYVLNGRDQGLAGGQIVSEILSGVAPAEIPPRSAKEGSYKFSIHEMTRFGIVLPQKIREQAVLVP</sequence>